<dbReference type="NCBIfam" id="TIGR00042">
    <property type="entry name" value="RdgB/HAM1 family non-canonical purine NTP pyrophosphatase"/>
    <property type="match status" value="1"/>
</dbReference>
<dbReference type="GO" id="GO:0000166">
    <property type="term" value="F:nucleotide binding"/>
    <property type="evidence" value="ECO:0007669"/>
    <property type="project" value="UniProtKB-KW"/>
</dbReference>
<dbReference type="GO" id="GO:0017111">
    <property type="term" value="F:ribonucleoside triphosphate phosphatase activity"/>
    <property type="evidence" value="ECO:0007669"/>
    <property type="project" value="InterPro"/>
</dbReference>
<evidence type="ECO:0000256" key="11">
    <source>
        <dbReference type="RuleBase" id="RU003781"/>
    </source>
</evidence>
<feature type="active site" description="Proton acceptor" evidence="10">
    <location>
        <position position="69"/>
    </location>
</feature>
<evidence type="ECO:0000256" key="3">
    <source>
        <dbReference type="ARBA" id="ARBA00022723"/>
    </source>
</evidence>
<evidence type="ECO:0000313" key="12">
    <source>
        <dbReference type="EMBL" id="CAA9213809.1"/>
    </source>
</evidence>
<dbReference type="InterPro" id="IPR002637">
    <property type="entry name" value="RdgB/HAM1"/>
</dbReference>
<feature type="binding site" evidence="10">
    <location>
        <begin position="7"/>
        <end position="12"/>
    </location>
    <ligand>
        <name>substrate</name>
    </ligand>
</feature>
<comment type="similarity">
    <text evidence="1 10 11">Belongs to the HAM1 NTPase family.</text>
</comment>
<dbReference type="AlphaFoldDB" id="A0A6J4H6L0"/>
<keyword evidence="5 10" id="KW-0378">Hydrolase</keyword>
<evidence type="ECO:0000256" key="5">
    <source>
        <dbReference type="ARBA" id="ARBA00022801"/>
    </source>
</evidence>
<comment type="caution">
    <text evidence="10">Lacks conserved residue(s) required for the propagation of feature annotation.</text>
</comment>
<feature type="binding site" evidence="10">
    <location>
        <begin position="180"/>
        <end position="181"/>
    </location>
    <ligand>
        <name>substrate</name>
    </ligand>
</feature>
<dbReference type="GO" id="GO:0009117">
    <property type="term" value="P:nucleotide metabolic process"/>
    <property type="evidence" value="ECO:0007669"/>
    <property type="project" value="UniProtKB-KW"/>
</dbReference>
<sequence>MQLLIATTNQGKLSEYHEILAGLPFELRDLRDAGVAEAIPETGESFEANARIKASGYARLTGMLTLADDSGLEVAGLGGAPGIHSARFGGPGLPDGQRNELLLERLRAVPLADRAARFVCSIAIAAPDGRIESVEASLTGVIDFTPRGANGFGYDPIFLVVDEGKTMAELSPERKNRISHRARAAEGARAILAHWLTPSAQVIHTGHNG</sequence>
<dbReference type="PANTHER" id="PTHR11067">
    <property type="entry name" value="INOSINE TRIPHOSPHATE PYROPHOSPHATASE/HAM1 PROTEIN"/>
    <property type="match status" value="1"/>
</dbReference>
<dbReference type="GO" id="GO:0046872">
    <property type="term" value="F:metal ion binding"/>
    <property type="evidence" value="ECO:0007669"/>
    <property type="project" value="UniProtKB-KW"/>
</dbReference>
<evidence type="ECO:0000256" key="2">
    <source>
        <dbReference type="ARBA" id="ARBA00011738"/>
    </source>
</evidence>
<keyword evidence="4 10" id="KW-0547">Nucleotide-binding</keyword>
<dbReference type="GO" id="GO:0009146">
    <property type="term" value="P:purine nucleoside triphosphate catabolic process"/>
    <property type="evidence" value="ECO:0007669"/>
    <property type="project" value="UniProtKB-UniRule"/>
</dbReference>
<comment type="catalytic activity">
    <reaction evidence="10">
        <text>ITP + H2O = IMP + diphosphate + H(+)</text>
        <dbReference type="Rhea" id="RHEA:29399"/>
        <dbReference type="ChEBI" id="CHEBI:15377"/>
        <dbReference type="ChEBI" id="CHEBI:15378"/>
        <dbReference type="ChEBI" id="CHEBI:33019"/>
        <dbReference type="ChEBI" id="CHEBI:58053"/>
        <dbReference type="ChEBI" id="CHEBI:61402"/>
        <dbReference type="EC" id="3.6.1.66"/>
    </reaction>
</comment>
<gene>
    <name evidence="12" type="ORF">AVDCRST_MAG26-232</name>
</gene>
<dbReference type="GO" id="GO:0035870">
    <property type="term" value="F:dITP diphosphatase activity"/>
    <property type="evidence" value="ECO:0007669"/>
    <property type="project" value="UniProtKB-UniRule"/>
</dbReference>
<dbReference type="HAMAP" id="MF_01405">
    <property type="entry name" value="Non_canon_purine_NTPase"/>
    <property type="match status" value="1"/>
</dbReference>
<comment type="catalytic activity">
    <reaction evidence="8 10">
        <text>dITP + H2O = dIMP + diphosphate + H(+)</text>
        <dbReference type="Rhea" id="RHEA:28342"/>
        <dbReference type="ChEBI" id="CHEBI:15377"/>
        <dbReference type="ChEBI" id="CHEBI:15378"/>
        <dbReference type="ChEBI" id="CHEBI:33019"/>
        <dbReference type="ChEBI" id="CHEBI:61194"/>
        <dbReference type="ChEBI" id="CHEBI:61382"/>
        <dbReference type="EC" id="3.6.1.66"/>
    </reaction>
</comment>
<dbReference type="GO" id="GO:0036220">
    <property type="term" value="F:ITP diphosphatase activity"/>
    <property type="evidence" value="ECO:0007669"/>
    <property type="project" value="UniProtKB-UniRule"/>
</dbReference>
<dbReference type="EC" id="3.6.1.66" evidence="10"/>
<feature type="binding site" evidence="10">
    <location>
        <position position="175"/>
    </location>
    <ligand>
        <name>substrate</name>
    </ligand>
</feature>
<evidence type="ECO:0000256" key="10">
    <source>
        <dbReference type="HAMAP-Rule" id="MF_01405"/>
    </source>
</evidence>
<dbReference type="GO" id="GO:0005829">
    <property type="term" value="C:cytosol"/>
    <property type="evidence" value="ECO:0007669"/>
    <property type="project" value="TreeGrafter"/>
</dbReference>
<dbReference type="PANTHER" id="PTHR11067:SF9">
    <property type="entry name" value="INOSINE TRIPHOSPHATE PYROPHOSPHATASE"/>
    <property type="match status" value="1"/>
</dbReference>
<evidence type="ECO:0000256" key="9">
    <source>
        <dbReference type="ARBA" id="ARBA00052017"/>
    </source>
</evidence>
<evidence type="ECO:0000256" key="4">
    <source>
        <dbReference type="ARBA" id="ARBA00022741"/>
    </source>
</evidence>
<feature type="binding site" evidence="10">
    <location>
        <position position="69"/>
    </location>
    <ligand>
        <name>Mg(2+)</name>
        <dbReference type="ChEBI" id="CHEBI:18420"/>
    </ligand>
</feature>
<feature type="binding site" evidence="10">
    <location>
        <begin position="152"/>
        <end position="155"/>
    </location>
    <ligand>
        <name>substrate</name>
    </ligand>
</feature>
<evidence type="ECO:0000256" key="7">
    <source>
        <dbReference type="ARBA" id="ARBA00023080"/>
    </source>
</evidence>
<name>A0A6J4H6L0_9CHLR</name>
<evidence type="ECO:0000256" key="8">
    <source>
        <dbReference type="ARBA" id="ARBA00051875"/>
    </source>
</evidence>
<organism evidence="12">
    <name type="scientific">uncultured Chloroflexia bacterium</name>
    <dbReference type="NCBI Taxonomy" id="1672391"/>
    <lineage>
        <taxon>Bacteria</taxon>
        <taxon>Bacillati</taxon>
        <taxon>Chloroflexota</taxon>
        <taxon>Chloroflexia</taxon>
        <taxon>environmental samples</taxon>
    </lineage>
</organism>
<dbReference type="CDD" id="cd00515">
    <property type="entry name" value="HAM1"/>
    <property type="match status" value="1"/>
</dbReference>
<dbReference type="InterPro" id="IPR029001">
    <property type="entry name" value="ITPase-like_fam"/>
</dbReference>
<dbReference type="Gene3D" id="3.90.950.10">
    <property type="match status" value="1"/>
</dbReference>
<feature type="binding site" evidence="10">
    <location>
        <position position="70"/>
    </location>
    <ligand>
        <name>substrate</name>
    </ligand>
</feature>
<comment type="subunit">
    <text evidence="2 10">Homodimer.</text>
</comment>
<comment type="function">
    <text evidence="10">Pyrophosphatase that catalyzes the hydrolysis of nucleoside triphosphates to their monophosphate derivatives, with a high preference for the non-canonical purine nucleotides XTP (xanthosine triphosphate), dITP (deoxyinosine triphosphate) and ITP. Seems to function as a house-cleaning enzyme that removes non-canonical purine nucleotides from the nucleotide pool, thus preventing their incorporation into DNA/RNA and avoiding chromosomal lesions.</text>
</comment>
<protein>
    <recommendedName>
        <fullName evidence="10">dITP/XTP pyrophosphatase</fullName>
        <ecNumber evidence="10">3.6.1.66</ecNumber>
    </recommendedName>
    <alternativeName>
        <fullName evidence="10">Non-canonical purine NTP pyrophosphatase</fullName>
    </alternativeName>
    <alternativeName>
        <fullName evidence="10">Non-standard purine NTP pyrophosphatase</fullName>
    </alternativeName>
    <alternativeName>
        <fullName evidence="10">Nucleoside-triphosphate diphosphatase</fullName>
    </alternativeName>
    <alternativeName>
        <fullName evidence="10">Nucleoside-triphosphate pyrophosphatase</fullName>
        <shortName evidence="10">NTPase</shortName>
    </alternativeName>
</protein>
<dbReference type="EMBL" id="CADCTK010000054">
    <property type="protein sequence ID" value="CAA9213809.1"/>
    <property type="molecule type" value="Genomic_DNA"/>
</dbReference>
<proteinExistence type="inferred from homology"/>
<accession>A0A6J4H6L0</accession>
<dbReference type="Pfam" id="PF01725">
    <property type="entry name" value="Ham1p_like"/>
    <property type="match status" value="1"/>
</dbReference>
<comment type="catalytic activity">
    <reaction evidence="9 10">
        <text>XTP + H2O = XMP + diphosphate + H(+)</text>
        <dbReference type="Rhea" id="RHEA:28610"/>
        <dbReference type="ChEBI" id="CHEBI:15377"/>
        <dbReference type="ChEBI" id="CHEBI:15378"/>
        <dbReference type="ChEBI" id="CHEBI:33019"/>
        <dbReference type="ChEBI" id="CHEBI:57464"/>
        <dbReference type="ChEBI" id="CHEBI:61314"/>
        <dbReference type="EC" id="3.6.1.66"/>
    </reaction>
</comment>
<evidence type="ECO:0000256" key="6">
    <source>
        <dbReference type="ARBA" id="ARBA00022842"/>
    </source>
</evidence>
<evidence type="ECO:0000256" key="1">
    <source>
        <dbReference type="ARBA" id="ARBA00008023"/>
    </source>
</evidence>
<comment type="cofactor">
    <cofactor evidence="10">
        <name>Mg(2+)</name>
        <dbReference type="ChEBI" id="CHEBI:18420"/>
    </cofactor>
    <text evidence="10">Binds 1 Mg(2+) ion per subunit.</text>
</comment>
<keyword evidence="6 10" id="KW-0460">Magnesium</keyword>
<keyword evidence="3 10" id="KW-0479">Metal-binding</keyword>
<keyword evidence="7 10" id="KW-0546">Nucleotide metabolism</keyword>
<dbReference type="InterPro" id="IPR020922">
    <property type="entry name" value="dITP/XTP_pyrophosphatase"/>
</dbReference>
<dbReference type="GO" id="GO:0036222">
    <property type="term" value="F:XTP diphosphatase activity"/>
    <property type="evidence" value="ECO:0007669"/>
    <property type="project" value="UniProtKB-UniRule"/>
</dbReference>
<dbReference type="FunFam" id="3.90.950.10:FF:000001">
    <property type="entry name" value="dITP/XTP pyrophosphatase"/>
    <property type="match status" value="1"/>
</dbReference>
<reference evidence="12" key="1">
    <citation type="submission" date="2020-02" db="EMBL/GenBank/DDBJ databases">
        <authorList>
            <person name="Meier V. D."/>
        </authorList>
    </citation>
    <scope>NUCLEOTIDE SEQUENCE</scope>
    <source>
        <strain evidence="12">AVDCRST_MAG26</strain>
    </source>
</reference>
<dbReference type="SUPFAM" id="SSF52972">
    <property type="entry name" value="ITPase-like"/>
    <property type="match status" value="1"/>
</dbReference>